<feature type="region of interest" description="Disordered" evidence="1">
    <location>
        <begin position="184"/>
        <end position="243"/>
    </location>
</feature>
<sequence>MDGVVVDESKKRRLPSWMLGVSGADQVKKSRKEGSNDVDKIGKEENVLVCKAKKARARRAVKCDNEVGDRCEDVEDNVVVKRQRVTRKKKDVRKDVVSASSDAEEVVMEEKSKRNVGRKAVQKSVIMRSEKRKSKGFGSREDIEVESKGLESSEDIEAASPNEDDEDLNMDDLISIANEFVKDEKKSKRNVGRKVVQKTVSRGKEKRKSKGFEGSEDIECESKNVESSEDIEAASPNEGDEDLTMDDLLNFANEFVKDEKDGGQQKKSDAEQTVHKQCAPTAISRNEPAHSVIASEAVKRLPHEETASCHNVSSTGDPAQDMLDLLLGPLLTQPPKEEKKADIITDEMVIAHQLKKQNQKVHINDAAIPLAKKKTSLKDKVAMFLD</sequence>
<dbReference type="EMBL" id="JAUIZM010000005">
    <property type="protein sequence ID" value="KAK1385348.1"/>
    <property type="molecule type" value="Genomic_DNA"/>
</dbReference>
<dbReference type="PANTHER" id="PTHR36756:SF1">
    <property type="entry name" value="EXPRESSED PROTEIN"/>
    <property type="match status" value="1"/>
</dbReference>
<feature type="compositionally biased region" description="Basic and acidic residues" evidence="1">
    <location>
        <begin position="258"/>
        <end position="274"/>
    </location>
</feature>
<feature type="region of interest" description="Disordered" evidence="1">
    <location>
        <begin position="258"/>
        <end position="289"/>
    </location>
</feature>
<reference evidence="2" key="1">
    <citation type="submission" date="2023-02" db="EMBL/GenBank/DDBJ databases">
        <title>Genome of toxic invasive species Heracleum sosnowskyi carries increased number of genes despite the absence of recent whole-genome duplications.</title>
        <authorList>
            <person name="Schelkunov M."/>
            <person name="Shtratnikova V."/>
            <person name="Makarenko M."/>
            <person name="Klepikova A."/>
            <person name="Omelchenko D."/>
            <person name="Novikova G."/>
            <person name="Obukhova E."/>
            <person name="Bogdanov V."/>
            <person name="Penin A."/>
            <person name="Logacheva M."/>
        </authorList>
    </citation>
    <scope>NUCLEOTIDE SEQUENCE</scope>
    <source>
        <strain evidence="2">Hsosn_3</strain>
        <tissue evidence="2">Leaf</tissue>
    </source>
</reference>
<evidence type="ECO:0000313" key="2">
    <source>
        <dbReference type="EMBL" id="KAK1385348.1"/>
    </source>
</evidence>
<feature type="compositionally biased region" description="Basic residues" evidence="1">
    <location>
        <begin position="187"/>
        <end position="196"/>
    </location>
</feature>
<feature type="compositionally biased region" description="Acidic residues" evidence="1">
    <location>
        <begin position="152"/>
        <end position="170"/>
    </location>
</feature>
<protein>
    <submittedName>
        <fullName evidence="2">Uncharacterized protein</fullName>
    </submittedName>
</protein>
<dbReference type="PANTHER" id="PTHR36756">
    <property type="entry name" value="EXPRESSED PROTEIN"/>
    <property type="match status" value="1"/>
</dbReference>
<dbReference type="Proteomes" id="UP001237642">
    <property type="component" value="Unassembled WGS sequence"/>
</dbReference>
<organism evidence="2 3">
    <name type="scientific">Heracleum sosnowskyi</name>
    <dbReference type="NCBI Taxonomy" id="360622"/>
    <lineage>
        <taxon>Eukaryota</taxon>
        <taxon>Viridiplantae</taxon>
        <taxon>Streptophyta</taxon>
        <taxon>Embryophyta</taxon>
        <taxon>Tracheophyta</taxon>
        <taxon>Spermatophyta</taxon>
        <taxon>Magnoliopsida</taxon>
        <taxon>eudicotyledons</taxon>
        <taxon>Gunneridae</taxon>
        <taxon>Pentapetalae</taxon>
        <taxon>asterids</taxon>
        <taxon>campanulids</taxon>
        <taxon>Apiales</taxon>
        <taxon>Apiaceae</taxon>
        <taxon>Apioideae</taxon>
        <taxon>apioid superclade</taxon>
        <taxon>Tordylieae</taxon>
        <taxon>Tordyliinae</taxon>
        <taxon>Heracleum</taxon>
    </lineage>
</organism>
<name>A0AAD8IIT5_9APIA</name>
<reference evidence="2" key="2">
    <citation type="submission" date="2023-05" db="EMBL/GenBank/DDBJ databases">
        <authorList>
            <person name="Schelkunov M.I."/>
        </authorList>
    </citation>
    <scope>NUCLEOTIDE SEQUENCE</scope>
    <source>
        <strain evidence="2">Hsosn_3</strain>
        <tissue evidence="2">Leaf</tissue>
    </source>
</reference>
<dbReference type="AlphaFoldDB" id="A0AAD8IIT5"/>
<comment type="caution">
    <text evidence="2">The sequence shown here is derived from an EMBL/GenBank/DDBJ whole genome shotgun (WGS) entry which is preliminary data.</text>
</comment>
<evidence type="ECO:0000256" key="1">
    <source>
        <dbReference type="SAM" id="MobiDB-lite"/>
    </source>
</evidence>
<feature type="compositionally biased region" description="Acidic residues" evidence="1">
    <location>
        <begin position="227"/>
        <end position="243"/>
    </location>
</feature>
<keyword evidence="3" id="KW-1185">Reference proteome</keyword>
<evidence type="ECO:0000313" key="3">
    <source>
        <dbReference type="Proteomes" id="UP001237642"/>
    </source>
</evidence>
<proteinExistence type="predicted"/>
<accession>A0AAD8IIT5</accession>
<feature type="region of interest" description="Disordered" evidence="1">
    <location>
        <begin position="85"/>
        <end position="171"/>
    </location>
</feature>
<feature type="compositionally biased region" description="Basic and acidic residues" evidence="1">
    <location>
        <begin position="138"/>
        <end position="151"/>
    </location>
</feature>
<gene>
    <name evidence="2" type="ORF">POM88_023083</name>
</gene>